<feature type="compositionally biased region" description="Basic and acidic residues" evidence="1">
    <location>
        <begin position="10"/>
        <end position="19"/>
    </location>
</feature>
<sequence>AGGEVGGRLVLEDGGRDDAVSTDGLDEGGEVGDGYSDKEVVGGEEGGEVFGVGREGVEIADGRVEGRVEGFKAVKEGGCGVEGVEARKGVEGELKSQGRESSVVKQQIGARNIGTSGGVGKAKIQIQVLNVRTQDRQRAGRAALLGGVNGLMKAVVFMLLLVIIKGKEGVERCRKDDRVSTGEVKRGADGERGKVDSVKSTKVGGLGGRFVGVRGRVEPAGGDGVGCVGSWGGSCLDTGRRWEDGRRGFVAKGCEGGGGDGGHQGREDEGEAAEVVGAKRGRGGMETLEGLAGYEGDAVVAEFRKSYTSWRADRSLGPLALGDEPLSPAACLPATSRSHTHHGLPFQPTLLATRLGKISHHTFKTLKKPTILAHHQGVDNPIFVPNRYAFPNSDNRKKKTTPKEEKL</sequence>
<protein>
    <submittedName>
        <fullName evidence="3">Uncharacterized protein</fullName>
    </submittedName>
</protein>
<keyword evidence="2" id="KW-0472">Membrane</keyword>
<organism evidence="3 4">
    <name type="scientific">Blyttiomyces helicus</name>
    <dbReference type="NCBI Taxonomy" id="388810"/>
    <lineage>
        <taxon>Eukaryota</taxon>
        <taxon>Fungi</taxon>
        <taxon>Fungi incertae sedis</taxon>
        <taxon>Chytridiomycota</taxon>
        <taxon>Chytridiomycota incertae sedis</taxon>
        <taxon>Chytridiomycetes</taxon>
        <taxon>Chytridiomycetes incertae sedis</taxon>
        <taxon>Blyttiomyces</taxon>
    </lineage>
</organism>
<reference evidence="4" key="1">
    <citation type="journal article" date="2018" name="Nat. Microbiol.">
        <title>Leveraging single-cell genomics to expand the fungal tree of life.</title>
        <authorList>
            <person name="Ahrendt S.R."/>
            <person name="Quandt C.A."/>
            <person name="Ciobanu D."/>
            <person name="Clum A."/>
            <person name="Salamov A."/>
            <person name="Andreopoulos B."/>
            <person name="Cheng J.F."/>
            <person name="Woyke T."/>
            <person name="Pelin A."/>
            <person name="Henrissat B."/>
            <person name="Reynolds N.K."/>
            <person name="Benny G.L."/>
            <person name="Smith M.E."/>
            <person name="James T.Y."/>
            <person name="Grigoriev I.V."/>
        </authorList>
    </citation>
    <scope>NUCLEOTIDE SEQUENCE [LARGE SCALE GENOMIC DNA]</scope>
</reference>
<proteinExistence type="predicted"/>
<feature type="non-terminal residue" evidence="3">
    <location>
        <position position="1"/>
    </location>
</feature>
<evidence type="ECO:0000313" key="3">
    <source>
        <dbReference type="EMBL" id="RKO88883.1"/>
    </source>
</evidence>
<feature type="region of interest" description="Disordered" evidence="1">
    <location>
        <begin position="1"/>
        <end position="47"/>
    </location>
</feature>
<dbReference type="AlphaFoldDB" id="A0A4P9WBF6"/>
<gene>
    <name evidence="3" type="ORF">BDK51DRAFT_26111</name>
</gene>
<keyword evidence="4" id="KW-1185">Reference proteome</keyword>
<dbReference type="Proteomes" id="UP000269721">
    <property type="component" value="Unassembled WGS sequence"/>
</dbReference>
<dbReference type="EMBL" id="KZ996421">
    <property type="protein sequence ID" value="RKO88883.1"/>
    <property type="molecule type" value="Genomic_DNA"/>
</dbReference>
<keyword evidence="2" id="KW-0812">Transmembrane</keyword>
<keyword evidence="2" id="KW-1133">Transmembrane helix</keyword>
<evidence type="ECO:0000313" key="4">
    <source>
        <dbReference type="Proteomes" id="UP000269721"/>
    </source>
</evidence>
<feature type="region of interest" description="Disordered" evidence="1">
    <location>
        <begin position="387"/>
        <end position="407"/>
    </location>
</feature>
<accession>A0A4P9WBF6</accession>
<feature type="transmembrane region" description="Helical" evidence="2">
    <location>
        <begin position="142"/>
        <end position="164"/>
    </location>
</feature>
<name>A0A4P9WBF6_9FUNG</name>
<evidence type="ECO:0000256" key="1">
    <source>
        <dbReference type="SAM" id="MobiDB-lite"/>
    </source>
</evidence>
<evidence type="ECO:0000256" key="2">
    <source>
        <dbReference type="SAM" id="Phobius"/>
    </source>
</evidence>